<dbReference type="KEGG" id="rrz:CS378_01875"/>
<reference evidence="2 3" key="1">
    <citation type="journal article" date="2014" name="Genome Announc.">
        <title>Draft Genome Sequence of Propane- and Butane-Oxidizing Actinobacterium Rhodococcus ruber IEGM 231.</title>
        <authorList>
            <person name="Ivshina I.B."/>
            <person name="Kuyukina M.S."/>
            <person name="Krivoruchko A.V."/>
            <person name="Barbe V."/>
            <person name="Fischer C."/>
        </authorList>
    </citation>
    <scope>NUCLEOTIDE SEQUENCE [LARGE SCALE GENOMIC DNA]</scope>
</reference>
<evidence type="ECO:0000313" key="3">
    <source>
        <dbReference type="Proteomes" id="UP000042997"/>
    </source>
</evidence>
<protein>
    <recommendedName>
        <fullName evidence="1">AB hydrolase-1 domain-containing protein</fullName>
    </recommendedName>
</protein>
<dbReference type="InterPro" id="IPR000073">
    <property type="entry name" value="AB_hydrolase_1"/>
</dbReference>
<dbReference type="Gene3D" id="3.40.50.1820">
    <property type="entry name" value="alpha/beta hydrolase"/>
    <property type="match status" value="1"/>
</dbReference>
<dbReference type="GeneID" id="66835610"/>
<name>A0A098BIL4_9NOCA</name>
<dbReference type="Proteomes" id="UP000042997">
    <property type="component" value="Unassembled WGS sequence"/>
</dbReference>
<evidence type="ECO:0000313" key="2">
    <source>
        <dbReference type="EMBL" id="CDZ88047.1"/>
    </source>
</evidence>
<dbReference type="OrthoDB" id="3371334at2"/>
<accession>A0A098BIL4</accession>
<dbReference type="InterPro" id="IPR029058">
    <property type="entry name" value="AB_hydrolase_fold"/>
</dbReference>
<dbReference type="PANTHER" id="PTHR43798:SF33">
    <property type="entry name" value="HYDROLASE, PUTATIVE (AFU_ORTHOLOGUE AFUA_2G14860)-RELATED"/>
    <property type="match status" value="1"/>
</dbReference>
<dbReference type="InterPro" id="IPR050266">
    <property type="entry name" value="AB_hydrolase_sf"/>
</dbReference>
<organism evidence="2 3">
    <name type="scientific">Rhodococcus ruber</name>
    <dbReference type="NCBI Taxonomy" id="1830"/>
    <lineage>
        <taxon>Bacteria</taxon>
        <taxon>Bacillati</taxon>
        <taxon>Actinomycetota</taxon>
        <taxon>Actinomycetes</taxon>
        <taxon>Mycobacteriales</taxon>
        <taxon>Nocardiaceae</taxon>
        <taxon>Rhodococcus</taxon>
    </lineage>
</organism>
<feature type="domain" description="AB hydrolase-1" evidence="1">
    <location>
        <begin position="38"/>
        <end position="141"/>
    </location>
</feature>
<dbReference type="PANTHER" id="PTHR43798">
    <property type="entry name" value="MONOACYLGLYCEROL LIPASE"/>
    <property type="match status" value="1"/>
</dbReference>
<dbReference type="PRINTS" id="PR00111">
    <property type="entry name" value="ABHYDROLASE"/>
</dbReference>
<dbReference type="AlphaFoldDB" id="A0A098BIL4"/>
<sequence>MGSSRTRTLRPVPDAETRVVFRTIHGYRRAFRLAGDGPALLLIHGIGDNSSTWQEVIPHLARKYTVIAPDLLGHGRSDKPRADYSVAAYANGVRDLLSVLGIEHVTVVGHSLGGGVAMQFAYQFPQMVDRLILVSAGGVTKDVHPALRLLSMPGLSEVLKLLRLPGAMPAVRVAGGLLGQLHDTPLRPGVFLHDTSDLIRVLSGLPDPTAYEAFLRTLRAVVDWRGQVVTMLDRCYLTENLPVQLIWGDHDSVIPVSHGYLAHSAMPNSRLDVFRGAGHFPFRDDPIRFLRVVEEFLDSTAPLVFDEERWRELLINGVSESQITGGPATRQAVLGAMGADERSAT</sequence>
<dbReference type="GO" id="GO:0016020">
    <property type="term" value="C:membrane"/>
    <property type="evidence" value="ECO:0007669"/>
    <property type="project" value="TreeGrafter"/>
</dbReference>
<dbReference type="SUPFAM" id="SSF53474">
    <property type="entry name" value="alpha/beta-Hydrolases"/>
    <property type="match status" value="1"/>
</dbReference>
<dbReference type="EMBL" id="CCSD01000048">
    <property type="protein sequence ID" value="CDZ88047.1"/>
    <property type="molecule type" value="Genomic_DNA"/>
</dbReference>
<evidence type="ECO:0000259" key="1">
    <source>
        <dbReference type="Pfam" id="PF00561"/>
    </source>
</evidence>
<dbReference type="GO" id="GO:0003824">
    <property type="term" value="F:catalytic activity"/>
    <property type="evidence" value="ECO:0007669"/>
    <property type="project" value="UniProtKB-ARBA"/>
</dbReference>
<gene>
    <name evidence="2" type="ORF">RHRU231_380014</name>
</gene>
<dbReference type="eggNOG" id="COG2267">
    <property type="taxonomic scope" value="Bacteria"/>
</dbReference>
<dbReference type="RefSeq" id="WP_010592612.1">
    <property type="nucleotide sequence ID" value="NZ_CP023714.1"/>
</dbReference>
<proteinExistence type="predicted"/>
<dbReference type="Pfam" id="PF00561">
    <property type="entry name" value="Abhydrolase_1"/>
    <property type="match status" value="1"/>
</dbReference>